<dbReference type="PANTHER" id="PTHR43005:SF1">
    <property type="entry name" value="SPERMIDINE_PUTRESCINE TRANSPORT SYSTEM PERMEASE PROTEIN"/>
    <property type="match status" value="1"/>
</dbReference>
<dbReference type="GO" id="GO:0055085">
    <property type="term" value="P:transmembrane transport"/>
    <property type="evidence" value="ECO:0007669"/>
    <property type="project" value="InterPro"/>
</dbReference>
<feature type="transmembrane region" description="Helical" evidence="7">
    <location>
        <begin position="78"/>
        <end position="103"/>
    </location>
</feature>
<proteinExistence type="inferred from homology"/>
<dbReference type="PANTHER" id="PTHR43005">
    <property type="entry name" value="BLR7065 PROTEIN"/>
    <property type="match status" value="1"/>
</dbReference>
<evidence type="ECO:0000256" key="1">
    <source>
        <dbReference type="ARBA" id="ARBA00004651"/>
    </source>
</evidence>
<protein>
    <submittedName>
        <fullName evidence="9">Sugar ABC transporter permease</fullName>
    </submittedName>
</protein>
<feature type="transmembrane region" description="Helical" evidence="7">
    <location>
        <begin position="115"/>
        <end position="140"/>
    </location>
</feature>
<evidence type="ECO:0000256" key="2">
    <source>
        <dbReference type="ARBA" id="ARBA00022448"/>
    </source>
</evidence>
<dbReference type="PROSITE" id="PS50928">
    <property type="entry name" value="ABC_TM1"/>
    <property type="match status" value="1"/>
</dbReference>
<keyword evidence="5 7" id="KW-1133">Transmembrane helix</keyword>
<keyword evidence="4 7" id="KW-0812">Transmembrane</keyword>
<dbReference type="Proteomes" id="UP000273145">
    <property type="component" value="Chromosome"/>
</dbReference>
<dbReference type="Gene3D" id="1.10.3720.10">
    <property type="entry name" value="MetI-like"/>
    <property type="match status" value="1"/>
</dbReference>
<evidence type="ECO:0000256" key="6">
    <source>
        <dbReference type="ARBA" id="ARBA00023136"/>
    </source>
</evidence>
<dbReference type="OrthoDB" id="9783714at2"/>
<dbReference type="RefSeq" id="WP_110930634.1">
    <property type="nucleotide sequence ID" value="NZ_CP034248.1"/>
</dbReference>
<keyword evidence="6 7" id="KW-0472">Membrane</keyword>
<comment type="subcellular location">
    <subcellularLocation>
        <location evidence="1 7">Cell membrane</location>
        <topology evidence="1 7">Multi-pass membrane protein</topology>
    </subcellularLocation>
</comment>
<name>A0A3S8RRQ0_9BACL</name>
<reference evidence="9 10" key="1">
    <citation type="submission" date="2018-11" db="EMBL/GenBank/DDBJ databases">
        <title>Genome sequencing of Paenibacillus lentus DSM25539(T).</title>
        <authorList>
            <person name="Kook J.-K."/>
            <person name="Park S.-N."/>
            <person name="Lim Y.K."/>
        </authorList>
    </citation>
    <scope>NUCLEOTIDE SEQUENCE [LARGE SCALE GENOMIC DNA]</scope>
    <source>
        <strain evidence="9 10">DSM 25539</strain>
    </source>
</reference>
<dbReference type="EMBL" id="CP034248">
    <property type="protein sequence ID" value="AZK45634.1"/>
    <property type="molecule type" value="Genomic_DNA"/>
</dbReference>
<dbReference type="SUPFAM" id="SSF161098">
    <property type="entry name" value="MetI-like"/>
    <property type="match status" value="1"/>
</dbReference>
<keyword evidence="3" id="KW-1003">Cell membrane</keyword>
<feature type="transmembrane region" description="Helical" evidence="7">
    <location>
        <begin position="215"/>
        <end position="237"/>
    </location>
</feature>
<evidence type="ECO:0000313" key="9">
    <source>
        <dbReference type="EMBL" id="AZK45634.1"/>
    </source>
</evidence>
<evidence type="ECO:0000256" key="5">
    <source>
        <dbReference type="ARBA" id="ARBA00022989"/>
    </source>
</evidence>
<dbReference type="KEGG" id="plen:EIM92_04975"/>
<evidence type="ECO:0000256" key="7">
    <source>
        <dbReference type="RuleBase" id="RU363032"/>
    </source>
</evidence>
<evidence type="ECO:0000259" key="8">
    <source>
        <dbReference type="PROSITE" id="PS50928"/>
    </source>
</evidence>
<feature type="transmembrane region" description="Helical" evidence="7">
    <location>
        <begin position="160"/>
        <end position="179"/>
    </location>
</feature>
<dbReference type="GO" id="GO:0005886">
    <property type="term" value="C:plasma membrane"/>
    <property type="evidence" value="ECO:0007669"/>
    <property type="project" value="UniProtKB-SubCell"/>
</dbReference>
<feature type="transmembrane region" description="Helical" evidence="7">
    <location>
        <begin position="279"/>
        <end position="299"/>
    </location>
</feature>
<sequence>MLQAATESSKKGIIRKLSRGPFFWIAPLILVLLVTFVYPAFEVIRYSFTDASLTGKDYSYTLSSYIQIFSDKQIYTTLWTTFVFVFFSVVGQTVLGLAIALAIVKGEELRLRGTVFVRVVTLLAWAIPGVIIGVIWKIFLNESESGILTSMLNAVGINNVTFLTAAGSALVCTIVANIWRGTAQSMILSYSGLKTISKDILEAADIDGASAWQRLIHVTIPSILSVISINVILNIIATFNTFDMVMALTSGGPGNSTEILALSAYNQIFVHMNLGSGSAYATVLLLINGLMAAFYFWFLRRSSDNT</sequence>
<keyword evidence="10" id="KW-1185">Reference proteome</keyword>
<dbReference type="InterPro" id="IPR000515">
    <property type="entry name" value="MetI-like"/>
</dbReference>
<evidence type="ECO:0000256" key="3">
    <source>
        <dbReference type="ARBA" id="ARBA00022475"/>
    </source>
</evidence>
<dbReference type="AlphaFoldDB" id="A0A3S8RRQ0"/>
<dbReference type="CDD" id="cd06261">
    <property type="entry name" value="TM_PBP2"/>
    <property type="match status" value="1"/>
</dbReference>
<gene>
    <name evidence="9" type="ORF">EIM92_04975</name>
</gene>
<comment type="similarity">
    <text evidence="7">Belongs to the binding-protein-dependent transport system permease family.</text>
</comment>
<organism evidence="9 10">
    <name type="scientific">Paenibacillus lentus</name>
    <dbReference type="NCBI Taxonomy" id="1338368"/>
    <lineage>
        <taxon>Bacteria</taxon>
        <taxon>Bacillati</taxon>
        <taxon>Bacillota</taxon>
        <taxon>Bacilli</taxon>
        <taxon>Bacillales</taxon>
        <taxon>Paenibacillaceae</taxon>
        <taxon>Paenibacillus</taxon>
    </lineage>
</organism>
<accession>A0A3S8RRQ0</accession>
<evidence type="ECO:0000256" key="4">
    <source>
        <dbReference type="ARBA" id="ARBA00022692"/>
    </source>
</evidence>
<evidence type="ECO:0000313" key="10">
    <source>
        <dbReference type="Proteomes" id="UP000273145"/>
    </source>
</evidence>
<feature type="domain" description="ABC transmembrane type-1" evidence="8">
    <location>
        <begin position="78"/>
        <end position="295"/>
    </location>
</feature>
<dbReference type="InterPro" id="IPR035906">
    <property type="entry name" value="MetI-like_sf"/>
</dbReference>
<dbReference type="Pfam" id="PF00528">
    <property type="entry name" value="BPD_transp_1"/>
    <property type="match status" value="1"/>
</dbReference>
<keyword evidence="2 7" id="KW-0813">Transport</keyword>
<feature type="transmembrane region" description="Helical" evidence="7">
    <location>
        <begin position="21"/>
        <end position="41"/>
    </location>
</feature>